<dbReference type="Pfam" id="PF00096">
    <property type="entry name" value="zf-C2H2"/>
    <property type="match status" value="1"/>
</dbReference>
<dbReference type="OrthoDB" id="3437960at2759"/>
<evidence type="ECO:0000313" key="3">
    <source>
        <dbReference type="EMBL" id="CAG9810011.1"/>
    </source>
</evidence>
<dbReference type="SUPFAM" id="SSF57667">
    <property type="entry name" value="beta-beta-alpha zinc fingers"/>
    <property type="match status" value="1"/>
</dbReference>
<evidence type="ECO:0000256" key="1">
    <source>
        <dbReference type="PROSITE-ProRule" id="PRU00042"/>
    </source>
</evidence>
<reference evidence="3" key="1">
    <citation type="submission" date="2022-01" db="EMBL/GenBank/DDBJ databases">
        <authorList>
            <person name="King R."/>
        </authorList>
    </citation>
    <scope>NUCLEOTIDE SEQUENCE</scope>
</reference>
<dbReference type="EMBL" id="OU895880">
    <property type="protein sequence ID" value="CAG9810011.1"/>
    <property type="molecule type" value="Genomic_DNA"/>
</dbReference>
<dbReference type="Proteomes" id="UP001153620">
    <property type="component" value="Chromosome 4"/>
</dbReference>
<dbReference type="AlphaFoldDB" id="A0A9N9S478"/>
<evidence type="ECO:0000313" key="4">
    <source>
        <dbReference type="Proteomes" id="UP001153620"/>
    </source>
</evidence>
<accession>A0A9N9S478</accession>
<dbReference type="SMART" id="SM00355">
    <property type="entry name" value="ZnF_C2H2"/>
    <property type="match status" value="2"/>
</dbReference>
<keyword evidence="1" id="KW-0862">Zinc</keyword>
<keyword evidence="4" id="KW-1185">Reference proteome</keyword>
<evidence type="ECO:0000259" key="2">
    <source>
        <dbReference type="PROSITE" id="PS50157"/>
    </source>
</evidence>
<proteinExistence type="predicted"/>
<dbReference type="InterPro" id="IPR013087">
    <property type="entry name" value="Znf_C2H2_type"/>
</dbReference>
<dbReference type="PROSITE" id="PS00028">
    <property type="entry name" value="ZINC_FINGER_C2H2_1"/>
    <property type="match status" value="1"/>
</dbReference>
<gene>
    <name evidence="3" type="ORF">CHIRRI_LOCUS12828</name>
</gene>
<protein>
    <recommendedName>
        <fullName evidence="2">C2H2-type domain-containing protein</fullName>
    </recommendedName>
</protein>
<reference evidence="3" key="2">
    <citation type="submission" date="2022-10" db="EMBL/GenBank/DDBJ databases">
        <authorList>
            <consortium name="ENA_rothamsted_submissions"/>
            <consortium name="culmorum"/>
            <person name="King R."/>
        </authorList>
    </citation>
    <scope>NUCLEOTIDE SEQUENCE</scope>
</reference>
<dbReference type="Gene3D" id="3.30.160.60">
    <property type="entry name" value="Classic Zinc Finger"/>
    <property type="match status" value="1"/>
</dbReference>
<dbReference type="PROSITE" id="PS50157">
    <property type="entry name" value="ZINC_FINGER_C2H2_2"/>
    <property type="match status" value="1"/>
</dbReference>
<organism evidence="3 4">
    <name type="scientific">Chironomus riparius</name>
    <dbReference type="NCBI Taxonomy" id="315576"/>
    <lineage>
        <taxon>Eukaryota</taxon>
        <taxon>Metazoa</taxon>
        <taxon>Ecdysozoa</taxon>
        <taxon>Arthropoda</taxon>
        <taxon>Hexapoda</taxon>
        <taxon>Insecta</taxon>
        <taxon>Pterygota</taxon>
        <taxon>Neoptera</taxon>
        <taxon>Endopterygota</taxon>
        <taxon>Diptera</taxon>
        <taxon>Nematocera</taxon>
        <taxon>Chironomoidea</taxon>
        <taxon>Chironomidae</taxon>
        <taxon>Chironominae</taxon>
        <taxon>Chironomus</taxon>
    </lineage>
</organism>
<keyword evidence="1" id="KW-0479">Metal-binding</keyword>
<name>A0A9N9S478_9DIPT</name>
<dbReference type="InterPro" id="IPR036236">
    <property type="entry name" value="Znf_C2H2_sf"/>
</dbReference>
<sequence>MEVDIKIKKELVFEDEKFYLESFSNQNLQHNEMPMDIKEEMQDEYDNEIISMYPQSDPYQALINLSEDSISSNSILHQLLQECEICQKKLKRKSLYSHMKQVHGALQELFKCSLCSKTFKSSIYLKHHENTHSAKIDKVNTKIVHYEFYR</sequence>
<dbReference type="GO" id="GO:0008270">
    <property type="term" value="F:zinc ion binding"/>
    <property type="evidence" value="ECO:0007669"/>
    <property type="project" value="UniProtKB-KW"/>
</dbReference>
<keyword evidence="1" id="KW-0863">Zinc-finger</keyword>
<feature type="domain" description="C2H2-type" evidence="2">
    <location>
        <begin position="110"/>
        <end position="137"/>
    </location>
</feature>